<keyword evidence="3" id="KW-0808">Transferase</keyword>
<evidence type="ECO:0000256" key="4">
    <source>
        <dbReference type="ARBA" id="ARBA00022898"/>
    </source>
</evidence>
<dbReference type="PANTHER" id="PTHR13693:SF77">
    <property type="entry name" value="8-AMINO-7-OXONONANOATE SYNTHASE"/>
    <property type="match status" value="1"/>
</dbReference>
<dbReference type="Pfam" id="PF00155">
    <property type="entry name" value="Aminotran_1_2"/>
    <property type="match status" value="1"/>
</dbReference>
<dbReference type="GO" id="GO:0016740">
    <property type="term" value="F:transferase activity"/>
    <property type="evidence" value="ECO:0007669"/>
    <property type="project" value="UniProtKB-KW"/>
</dbReference>
<evidence type="ECO:0000256" key="2">
    <source>
        <dbReference type="ARBA" id="ARBA00010008"/>
    </source>
</evidence>
<keyword evidence="4" id="KW-0663">Pyridoxal phosphate</keyword>
<proteinExistence type="inferred from homology"/>
<dbReference type="Gene3D" id="3.90.1150.10">
    <property type="entry name" value="Aspartate Aminotransferase, domain 1"/>
    <property type="match status" value="1"/>
</dbReference>
<keyword evidence="8" id="KW-1185">Reference proteome</keyword>
<dbReference type="Proteomes" id="UP000009049">
    <property type="component" value="Chromosome"/>
</dbReference>
<dbReference type="InterPro" id="IPR015422">
    <property type="entry name" value="PyrdxlP-dep_Trfase_small"/>
</dbReference>
<dbReference type="HOGENOM" id="CLU_015846_11_2_10"/>
<reference evidence="7 8" key="1">
    <citation type="journal article" date="2009" name="J. Bacteriol.">
        <title>Complete genome sequence of Robiginitalea biformata HTCC2501.</title>
        <authorList>
            <person name="Oh H.M."/>
            <person name="Giovannoni S.J."/>
            <person name="Lee K."/>
            <person name="Ferriera S."/>
            <person name="Johnson J."/>
            <person name="Cho J.C."/>
        </authorList>
    </citation>
    <scope>NUCLEOTIDE SEQUENCE [LARGE SCALE GENOMIC DNA]</scope>
    <source>
        <strain evidence="8">ATCC BAA-864 / HTCC2501 / KCTC 12146</strain>
    </source>
</reference>
<dbReference type="RefSeq" id="WP_015753586.1">
    <property type="nucleotide sequence ID" value="NC_013222.1"/>
</dbReference>
<dbReference type="OrthoDB" id="9807157at2"/>
<dbReference type="eggNOG" id="COG0156">
    <property type="taxonomic scope" value="Bacteria"/>
</dbReference>
<sequence length="406" mass="44075">MTGLPEKLREKMVAREREGNLRTLRGPRYGVDFYSNDYLGFSGKTAADSPESGAEPTRQTPQGTPGDAPSDSGAGFTAHGSGGSRLISGNHPLYAELENTLCRAHRADAALVYNSGYDANIGLLSAVPQRTDYVFYDQSVHASIRDGLGLCPARSYSFDHNSLESLTRRVATVLPDGIPPGSEVYVVTETVFSMEGDGPDLAGITAYCRANGFRLILDEAHAVGVLGKHGEGAVAAAGLEDLVFARVVTFGKAVGRHGAAVLCDSELREYLVNFSRSLIYTTALPPRTLESILEAYAHLSGDTGIHRRERLSENIEYFRQQARALGLDQGFYTAGGPIQTYRVGDSLEAGQLAERLQEKGYLVKAIRYPTVPMGSECLRFCLHSYNSKDEILSVLSILSKELKREK</sequence>
<dbReference type="KEGG" id="rbi:RB2501_08010"/>
<feature type="region of interest" description="Disordered" evidence="5">
    <location>
        <begin position="42"/>
        <end position="82"/>
    </location>
</feature>
<dbReference type="PANTHER" id="PTHR13693">
    <property type="entry name" value="CLASS II AMINOTRANSFERASE/8-AMINO-7-OXONONANOATE SYNTHASE"/>
    <property type="match status" value="1"/>
</dbReference>
<name>A4CIS2_ROBBH</name>
<evidence type="ECO:0000259" key="6">
    <source>
        <dbReference type="Pfam" id="PF00155"/>
    </source>
</evidence>
<dbReference type="InterPro" id="IPR015424">
    <property type="entry name" value="PyrdxlP-dep_Trfase"/>
</dbReference>
<dbReference type="EMBL" id="CP001712">
    <property type="protein sequence ID" value="EAR16830.1"/>
    <property type="molecule type" value="Genomic_DNA"/>
</dbReference>
<dbReference type="InterPro" id="IPR015421">
    <property type="entry name" value="PyrdxlP-dep_Trfase_major"/>
</dbReference>
<dbReference type="InterPro" id="IPR004839">
    <property type="entry name" value="Aminotransferase_I/II_large"/>
</dbReference>
<feature type="domain" description="Aminotransferase class I/classII large" evidence="6">
    <location>
        <begin position="32"/>
        <end position="389"/>
    </location>
</feature>
<dbReference type="InterPro" id="IPR050087">
    <property type="entry name" value="AON_synthase_class-II"/>
</dbReference>
<dbReference type="Gene3D" id="3.40.640.10">
    <property type="entry name" value="Type I PLP-dependent aspartate aminotransferase-like (Major domain)"/>
    <property type="match status" value="1"/>
</dbReference>
<dbReference type="AlphaFoldDB" id="A4CIS2"/>
<dbReference type="GO" id="GO:0009102">
    <property type="term" value="P:biotin biosynthetic process"/>
    <property type="evidence" value="ECO:0007669"/>
    <property type="project" value="TreeGrafter"/>
</dbReference>
<organism evidence="7 8">
    <name type="scientific">Robiginitalea biformata (strain ATCC BAA-864 / DSM 15991 / KCTC 12146 / HTCC2501)</name>
    <dbReference type="NCBI Taxonomy" id="313596"/>
    <lineage>
        <taxon>Bacteria</taxon>
        <taxon>Pseudomonadati</taxon>
        <taxon>Bacteroidota</taxon>
        <taxon>Flavobacteriia</taxon>
        <taxon>Flavobacteriales</taxon>
        <taxon>Flavobacteriaceae</taxon>
        <taxon>Robiginitalea</taxon>
    </lineage>
</organism>
<evidence type="ECO:0000256" key="5">
    <source>
        <dbReference type="SAM" id="MobiDB-lite"/>
    </source>
</evidence>
<protein>
    <submittedName>
        <fullName evidence="7">8-amino-7-oxononanoate synthase</fullName>
    </submittedName>
</protein>
<gene>
    <name evidence="7" type="ordered locus">RB2501_08010</name>
</gene>
<comment type="similarity">
    <text evidence="2">Belongs to the class-II pyridoxal-phosphate-dependent aminotransferase family. BioF subfamily.</text>
</comment>
<evidence type="ECO:0000256" key="3">
    <source>
        <dbReference type="ARBA" id="ARBA00022679"/>
    </source>
</evidence>
<evidence type="ECO:0000313" key="8">
    <source>
        <dbReference type="Proteomes" id="UP000009049"/>
    </source>
</evidence>
<accession>A4CIS2</accession>
<dbReference type="SUPFAM" id="SSF53383">
    <property type="entry name" value="PLP-dependent transferases"/>
    <property type="match status" value="1"/>
</dbReference>
<comment type="cofactor">
    <cofactor evidence="1">
        <name>pyridoxal 5'-phosphate</name>
        <dbReference type="ChEBI" id="CHEBI:597326"/>
    </cofactor>
</comment>
<evidence type="ECO:0000313" key="7">
    <source>
        <dbReference type="EMBL" id="EAR16830.1"/>
    </source>
</evidence>
<dbReference type="GO" id="GO:0030170">
    <property type="term" value="F:pyridoxal phosphate binding"/>
    <property type="evidence" value="ECO:0007669"/>
    <property type="project" value="InterPro"/>
</dbReference>
<dbReference type="STRING" id="313596.RB2501_08010"/>
<evidence type="ECO:0000256" key="1">
    <source>
        <dbReference type="ARBA" id="ARBA00001933"/>
    </source>
</evidence>